<feature type="domain" description="Cation-transporting P-type ATPase N-terminal" evidence="23">
    <location>
        <begin position="6"/>
        <end position="80"/>
    </location>
</feature>
<dbReference type="Gene3D" id="2.70.150.10">
    <property type="entry name" value="Calcium-transporting ATPase, cytoplasmic transduction domain A"/>
    <property type="match status" value="1"/>
</dbReference>
<evidence type="ECO:0000313" key="25">
    <source>
        <dbReference type="JaponicusDB" id="SJAG_04167"/>
    </source>
</evidence>
<dbReference type="GO" id="GO:0008554">
    <property type="term" value="F:P-type sodium transporter activity"/>
    <property type="evidence" value="ECO:0000318"/>
    <property type="project" value="GO_Central"/>
</dbReference>
<dbReference type="JaponicusDB" id="SJAG_04167">
    <property type="gene designation" value="cta3"/>
</dbReference>
<evidence type="ECO:0000256" key="7">
    <source>
        <dbReference type="ARBA" id="ARBA00022723"/>
    </source>
</evidence>
<evidence type="ECO:0000256" key="13">
    <source>
        <dbReference type="ARBA" id="ARBA00022989"/>
    </source>
</evidence>
<keyword evidence="16 22" id="KW-0472">Membrane</keyword>
<comment type="subcellular location">
    <subcellularLocation>
        <location evidence="2">Cell membrane</location>
        <topology evidence="2">Multi-pass membrane protein</topology>
    </subcellularLocation>
</comment>
<evidence type="ECO:0000256" key="10">
    <source>
        <dbReference type="ARBA" id="ARBA00022842"/>
    </source>
</evidence>
<keyword evidence="14" id="KW-0915">Sodium</keyword>
<comment type="similarity">
    <text evidence="18">Belongs to the cation transport ATPase (P-type) (TC 3.A.3) family. Type IID subfamily.</text>
</comment>
<evidence type="ECO:0000256" key="17">
    <source>
        <dbReference type="ARBA" id="ARBA00023201"/>
    </source>
</evidence>
<feature type="transmembrane region" description="Helical" evidence="22">
    <location>
        <begin position="846"/>
        <end position="868"/>
    </location>
</feature>
<dbReference type="InterPro" id="IPR004014">
    <property type="entry name" value="ATPase_P-typ_cation-transptr_N"/>
</dbReference>
<feature type="transmembrane region" description="Helical" evidence="22">
    <location>
        <begin position="60"/>
        <end position="78"/>
    </location>
</feature>
<dbReference type="NCBIfam" id="TIGR01494">
    <property type="entry name" value="ATPase_P-type"/>
    <property type="match status" value="3"/>
</dbReference>
<keyword evidence="13 22" id="KW-1133">Transmembrane helix</keyword>
<dbReference type="InterPro" id="IPR006414">
    <property type="entry name" value="P-type_ATPase_IID"/>
</dbReference>
<dbReference type="HOGENOM" id="CLU_002360_3_3_1"/>
<evidence type="ECO:0000256" key="21">
    <source>
        <dbReference type="ARBA" id="ARBA00049499"/>
    </source>
</evidence>
<evidence type="ECO:0000256" key="14">
    <source>
        <dbReference type="ARBA" id="ARBA00023053"/>
    </source>
</evidence>
<comment type="catalytic activity">
    <reaction evidence="20">
        <text>K(+)(in) + ATP + H2O = K(+)(out) + ADP + phosphate + H(+)</text>
        <dbReference type="Rhea" id="RHEA:75815"/>
        <dbReference type="ChEBI" id="CHEBI:15377"/>
        <dbReference type="ChEBI" id="CHEBI:15378"/>
        <dbReference type="ChEBI" id="CHEBI:29103"/>
        <dbReference type="ChEBI" id="CHEBI:30616"/>
        <dbReference type="ChEBI" id="CHEBI:43474"/>
        <dbReference type="ChEBI" id="CHEBI:456216"/>
    </reaction>
</comment>
<evidence type="ECO:0000256" key="9">
    <source>
        <dbReference type="ARBA" id="ARBA00022840"/>
    </source>
</evidence>
<dbReference type="GO" id="GO:0000324">
    <property type="term" value="C:fungal-type vacuole"/>
    <property type="evidence" value="ECO:0007669"/>
    <property type="project" value="EnsemblFungi"/>
</dbReference>
<evidence type="ECO:0000256" key="2">
    <source>
        <dbReference type="ARBA" id="ARBA00004651"/>
    </source>
</evidence>
<organism evidence="24 26">
    <name type="scientific">Schizosaccharomyces japonicus (strain yFS275 / FY16936)</name>
    <name type="common">Fission yeast</name>
    <dbReference type="NCBI Taxonomy" id="402676"/>
    <lineage>
        <taxon>Eukaryota</taxon>
        <taxon>Fungi</taxon>
        <taxon>Dikarya</taxon>
        <taxon>Ascomycota</taxon>
        <taxon>Taphrinomycotina</taxon>
        <taxon>Schizosaccharomycetes</taxon>
        <taxon>Schizosaccharomycetales</taxon>
        <taxon>Schizosaccharomycetaceae</taxon>
        <taxon>Schizosaccharomyces</taxon>
    </lineage>
</organism>
<dbReference type="FunFam" id="3.40.50.1000:FF:000047">
    <property type="entry name" value="Sodium P-type ATPase"/>
    <property type="match status" value="1"/>
</dbReference>
<evidence type="ECO:0000256" key="15">
    <source>
        <dbReference type="ARBA" id="ARBA00023065"/>
    </source>
</evidence>
<feature type="transmembrane region" description="Helical" evidence="22">
    <location>
        <begin position="888"/>
        <end position="907"/>
    </location>
</feature>
<dbReference type="Gene3D" id="1.20.1110.10">
    <property type="entry name" value="Calcium-transporting ATPase, transmembrane domain"/>
    <property type="match status" value="2"/>
</dbReference>
<dbReference type="Pfam" id="PF00690">
    <property type="entry name" value="Cation_ATPase_N"/>
    <property type="match status" value="1"/>
</dbReference>
<evidence type="ECO:0000256" key="4">
    <source>
        <dbReference type="ARBA" id="ARBA00022475"/>
    </source>
</evidence>
<feature type="transmembrane region" description="Helical" evidence="22">
    <location>
        <begin position="282"/>
        <end position="301"/>
    </location>
</feature>
<keyword evidence="11" id="KW-0630">Potassium</keyword>
<dbReference type="VEuPathDB" id="FungiDB:SJAG_04167"/>
<keyword evidence="6 22" id="KW-0812">Transmembrane</keyword>
<dbReference type="FunFam" id="1.20.1110.10:FF:000015">
    <property type="entry name" value="Sodium ion P-type ATPase"/>
    <property type="match status" value="1"/>
</dbReference>
<dbReference type="InterPro" id="IPR059000">
    <property type="entry name" value="ATPase_P-type_domA"/>
</dbReference>
<dbReference type="GeneID" id="7049334"/>
<keyword evidence="7" id="KW-0479">Metal-binding</keyword>
<feature type="transmembrane region" description="Helical" evidence="22">
    <location>
        <begin position="84"/>
        <end position="103"/>
    </location>
</feature>
<reference evidence="24 26" key="1">
    <citation type="journal article" date="2011" name="Science">
        <title>Comparative functional genomics of the fission yeasts.</title>
        <authorList>
            <person name="Rhind N."/>
            <person name="Chen Z."/>
            <person name="Yassour M."/>
            <person name="Thompson D.A."/>
            <person name="Haas B.J."/>
            <person name="Habib N."/>
            <person name="Wapinski I."/>
            <person name="Roy S."/>
            <person name="Lin M.F."/>
            <person name="Heiman D.I."/>
            <person name="Young S.K."/>
            <person name="Furuya K."/>
            <person name="Guo Y."/>
            <person name="Pidoux A."/>
            <person name="Chen H.M."/>
            <person name="Robbertse B."/>
            <person name="Goldberg J.M."/>
            <person name="Aoki K."/>
            <person name="Bayne E.H."/>
            <person name="Berlin A.M."/>
            <person name="Desjardins C.A."/>
            <person name="Dobbs E."/>
            <person name="Dukaj L."/>
            <person name="Fan L."/>
            <person name="FitzGerald M.G."/>
            <person name="French C."/>
            <person name="Gujja S."/>
            <person name="Hansen K."/>
            <person name="Keifenheim D."/>
            <person name="Levin J.Z."/>
            <person name="Mosher R.A."/>
            <person name="Mueller C.A."/>
            <person name="Pfiffner J."/>
            <person name="Priest M."/>
            <person name="Russ C."/>
            <person name="Smialowska A."/>
            <person name="Swoboda P."/>
            <person name="Sykes S.M."/>
            <person name="Vaughn M."/>
            <person name="Vengrova S."/>
            <person name="Yoder R."/>
            <person name="Zeng Q."/>
            <person name="Allshire R."/>
            <person name="Baulcombe D."/>
            <person name="Birren B.W."/>
            <person name="Brown W."/>
            <person name="Ekwall K."/>
            <person name="Kellis M."/>
            <person name="Leatherwood J."/>
            <person name="Levin H."/>
            <person name="Margalit H."/>
            <person name="Martienssen R."/>
            <person name="Nieduszynski C.A."/>
            <person name="Spatafora J.W."/>
            <person name="Friedman N."/>
            <person name="Dalgaard J.Z."/>
            <person name="Baumann P."/>
            <person name="Niki H."/>
            <person name="Regev A."/>
            <person name="Nusbaum C."/>
        </authorList>
    </citation>
    <scope>NUCLEOTIDE SEQUENCE [LARGE SCALE GENOMIC DNA]</scope>
    <source>
        <strain evidence="26">yFS275 / FY16936</strain>
    </source>
</reference>
<evidence type="ECO:0000256" key="11">
    <source>
        <dbReference type="ARBA" id="ARBA00022958"/>
    </source>
</evidence>
<dbReference type="SUPFAM" id="SSF56784">
    <property type="entry name" value="HAD-like"/>
    <property type="match status" value="1"/>
</dbReference>
<dbReference type="PROSITE" id="PS00154">
    <property type="entry name" value="ATPASE_E1_E2"/>
    <property type="match status" value="1"/>
</dbReference>
<dbReference type="GO" id="GO:0008900">
    <property type="term" value="F:P-type potassium:proton transporter activity"/>
    <property type="evidence" value="ECO:0007669"/>
    <property type="project" value="EnsemblFungi"/>
</dbReference>
<accession>B6K638</accession>
<dbReference type="SFLD" id="SFLDS00003">
    <property type="entry name" value="Haloacid_Dehalogenase"/>
    <property type="match status" value="1"/>
</dbReference>
<keyword evidence="17" id="KW-0739">Sodium transport</keyword>
<keyword evidence="9" id="KW-0067">ATP-binding</keyword>
<dbReference type="GO" id="GO:0005524">
    <property type="term" value="F:ATP binding"/>
    <property type="evidence" value="ECO:0007669"/>
    <property type="project" value="UniProtKB-KW"/>
</dbReference>
<dbReference type="InterPro" id="IPR001757">
    <property type="entry name" value="P_typ_ATPase"/>
</dbReference>
<dbReference type="GO" id="GO:0032178">
    <property type="term" value="C:medial membrane band"/>
    <property type="evidence" value="ECO:0007669"/>
    <property type="project" value="EnsemblFungi"/>
</dbReference>
<dbReference type="AlphaFoldDB" id="B6K638"/>
<keyword evidence="12" id="KW-1278">Translocase</keyword>
<dbReference type="GO" id="GO:0008556">
    <property type="term" value="F:P-type potassium transmembrane transporter activity"/>
    <property type="evidence" value="ECO:0000318"/>
    <property type="project" value="GO_Central"/>
</dbReference>
<keyword evidence="15" id="KW-0406">Ion transport</keyword>
<feature type="transmembrane region" description="Helical" evidence="22">
    <location>
        <begin position="313"/>
        <end position="336"/>
    </location>
</feature>
<evidence type="ECO:0000256" key="18">
    <source>
        <dbReference type="ARBA" id="ARBA00035017"/>
    </source>
</evidence>
<dbReference type="SFLD" id="SFLDG00002">
    <property type="entry name" value="C1.7:_P-type_atpase_like"/>
    <property type="match status" value="1"/>
</dbReference>
<dbReference type="EMBL" id="KE651167">
    <property type="protein sequence ID" value="EEB08992.1"/>
    <property type="molecule type" value="Genomic_DNA"/>
</dbReference>
<dbReference type="GO" id="GO:0006813">
    <property type="term" value="P:potassium ion transport"/>
    <property type="evidence" value="ECO:0000318"/>
    <property type="project" value="GO_Central"/>
</dbReference>
<dbReference type="SUPFAM" id="SSF81665">
    <property type="entry name" value="Calcium ATPase, transmembrane domain M"/>
    <property type="match status" value="1"/>
</dbReference>
<dbReference type="SUPFAM" id="SSF81660">
    <property type="entry name" value="Metal cation-transporting ATPase, ATP-binding domain N"/>
    <property type="match status" value="1"/>
</dbReference>
<dbReference type="Gene3D" id="3.40.50.1000">
    <property type="entry name" value="HAD superfamily/HAD-like"/>
    <property type="match status" value="1"/>
</dbReference>
<dbReference type="GO" id="GO:0097623">
    <property type="term" value="P:potassium ion export across plasma membrane"/>
    <property type="evidence" value="ECO:0007669"/>
    <property type="project" value="EnsemblFungi"/>
</dbReference>
<evidence type="ECO:0000313" key="24">
    <source>
        <dbReference type="EMBL" id="EEB08992.1"/>
    </source>
</evidence>
<dbReference type="GO" id="GO:0034220">
    <property type="term" value="P:monoatomic ion transmembrane transport"/>
    <property type="evidence" value="ECO:0000318"/>
    <property type="project" value="GO_Central"/>
</dbReference>
<dbReference type="GO" id="GO:0005886">
    <property type="term" value="C:plasma membrane"/>
    <property type="evidence" value="ECO:0000318"/>
    <property type="project" value="GO_Central"/>
</dbReference>
<dbReference type="GO" id="GO:0016887">
    <property type="term" value="F:ATP hydrolysis activity"/>
    <property type="evidence" value="ECO:0007669"/>
    <property type="project" value="InterPro"/>
</dbReference>
<keyword evidence="26" id="KW-1185">Reference proteome</keyword>
<dbReference type="GO" id="GO:0006874">
    <property type="term" value="P:intracellular calcium ion homeostasis"/>
    <property type="evidence" value="ECO:0000318"/>
    <property type="project" value="GO_Central"/>
</dbReference>
<dbReference type="PRINTS" id="PR00120">
    <property type="entry name" value="HATPASE"/>
</dbReference>
<evidence type="ECO:0000256" key="19">
    <source>
        <dbReference type="ARBA" id="ARBA00035029"/>
    </source>
</evidence>
<dbReference type="Pfam" id="PF00689">
    <property type="entry name" value="Cation_ATPase_C"/>
    <property type="match status" value="1"/>
</dbReference>
<evidence type="ECO:0000256" key="12">
    <source>
        <dbReference type="ARBA" id="ARBA00022967"/>
    </source>
</evidence>
<evidence type="ECO:0000256" key="8">
    <source>
        <dbReference type="ARBA" id="ARBA00022741"/>
    </source>
</evidence>
<name>B6K638_SCHJY</name>
<feature type="transmembrane region" description="Helical" evidence="22">
    <location>
        <begin position="800"/>
        <end position="817"/>
    </location>
</feature>
<dbReference type="RefSeq" id="XP_002175285.1">
    <property type="nucleotide sequence ID" value="XM_002175249.2"/>
</dbReference>
<sequence>MELNNPAYTLSIEDIGKQLETDLSSGLSFVEASRRITEYGENKLTTDVGTSAFRVFMKQILNAMCVVLILAAALSFGTTDWIEGGVISAVIFLNVFVGFIQEYKAEKTMESLRSLSSPMAHVLRDGSVEQIASKDVAVGDVVVLRTGDVVPADIRLTESHSFETDEALLTGESLPVVKDARETFSMEEDVPVGDRINLAYSSSIVTKGRAKGICYATGMHTELGAIAAGLKNASKRQFTPPSKDQPHYRKQLLKFRLRKIRYYIARGLGLNVGTPLQQKMTVMAYALFIIAIILAIVVMAAHKFDVTNEVSIYAISLGIAIIPESLIAVLAITMAIGQKTMAKRKVIVRKLEALEALGGVTDICSDKTGTITQGKMIVRRLWLPSVGSLVIDAPNALDPESADVSVQRHKYEKGVFNEEAENSGFEETDFGSLKDDLLPVVEITSLCNNSVVQKPDTKGDEWSAKGEPTEIALHVFSWRFGLGKDVLLPNYTLLKECPFDSELKRMAVVYEKPDGQRMVLVKGAVERVIERCATIMGSPFEKQDEDVVSSYVELLAAQGLRVLALARKNFDEDVSDWERLDRDTIESKLDFVGLVGIYDPPRAESKNSVALCHKAGIRVHMLTGDHPETARAIARDVGIIPFRNDDIRDIKWMVMTGTQFDSMSHEEIDNLPALPLVIARCAPQTKVKMIEAIHRRKGFAAMTGDGVNDSPSLKKANVGIAMGQNGSDVAKDSSDIVLTDDNFSSIVNAIEEGRRIFDNIMKFVLHLLISNVGEVILLIVGLAFRDHVSLSVFPMSPVEVLWANMITSSFPSMGLGMEEATPDIMNRLPHDNNVGVFTTSLICDMLVYGSALGVLALMTWVVIMYGFGTGNLSYDCNAYYHEGCLDVFRARAAVFSVVTFTILIMACEVKNFNNSVFNLRGEPWSEWSFKKFWKNLTRNKFLAYSVMGGAASIFPTIYIPVINTNVFKHKPIGWEWGVVFVAAILFLLFVELWKFFRRWVLGVSSESPAFKRALSRTITNETRLTEKDLERRLFHHVQNADDLPNRNDGDV</sequence>
<dbReference type="NCBIfam" id="TIGR01523">
    <property type="entry name" value="ATPase-IID_K-Na"/>
    <property type="match status" value="1"/>
</dbReference>
<keyword evidence="8" id="KW-0547">Nucleotide-binding</keyword>
<evidence type="ECO:0000256" key="6">
    <source>
        <dbReference type="ARBA" id="ARBA00022692"/>
    </source>
</evidence>
<dbReference type="SUPFAM" id="SSF81653">
    <property type="entry name" value="Calcium ATPase, transduction domain A"/>
    <property type="match status" value="1"/>
</dbReference>
<dbReference type="GO" id="GO:0006814">
    <property type="term" value="P:sodium ion transport"/>
    <property type="evidence" value="ECO:0000318"/>
    <property type="project" value="GO_Central"/>
</dbReference>
<dbReference type="Pfam" id="PF13246">
    <property type="entry name" value="Cation_ATPase"/>
    <property type="match status" value="1"/>
</dbReference>
<dbReference type="InterPro" id="IPR023298">
    <property type="entry name" value="ATPase_P-typ_TM_dom_sf"/>
</dbReference>
<feature type="transmembrane region" description="Helical" evidence="22">
    <location>
        <begin position="974"/>
        <end position="993"/>
    </location>
</feature>
<keyword evidence="5" id="KW-0633">Potassium transport</keyword>
<dbReference type="InterPro" id="IPR044492">
    <property type="entry name" value="P_typ_ATPase_HD_dom"/>
</dbReference>
<dbReference type="PANTHER" id="PTHR42861">
    <property type="entry name" value="CALCIUM-TRANSPORTING ATPASE"/>
    <property type="match status" value="1"/>
</dbReference>
<keyword evidence="4" id="KW-1003">Cell membrane</keyword>
<keyword evidence="3" id="KW-0813">Transport</keyword>
<evidence type="ECO:0000256" key="3">
    <source>
        <dbReference type="ARBA" id="ARBA00022448"/>
    </source>
</evidence>
<dbReference type="InterPro" id="IPR023214">
    <property type="entry name" value="HAD_sf"/>
</dbReference>
<dbReference type="Gene3D" id="3.40.1110.10">
    <property type="entry name" value="Calcium-transporting ATPase, cytoplasmic domain N"/>
    <property type="match status" value="1"/>
</dbReference>
<dbReference type="Proteomes" id="UP000001744">
    <property type="component" value="Unassembled WGS sequence"/>
</dbReference>
<protein>
    <recommendedName>
        <fullName evidence="19">P-type Na(+) transporter</fullName>
        <ecNumber evidence="19">7.2.2.3</ecNumber>
    </recommendedName>
</protein>
<feature type="transmembrane region" description="Helical" evidence="22">
    <location>
        <begin position="941"/>
        <end position="962"/>
    </location>
</feature>
<dbReference type="PRINTS" id="PR00119">
    <property type="entry name" value="CATATPASE"/>
</dbReference>
<evidence type="ECO:0000256" key="16">
    <source>
        <dbReference type="ARBA" id="ARBA00023136"/>
    </source>
</evidence>
<dbReference type="SFLD" id="SFLDF00027">
    <property type="entry name" value="p-type_atpase"/>
    <property type="match status" value="1"/>
</dbReference>
<feature type="transmembrane region" description="Helical" evidence="22">
    <location>
        <begin position="763"/>
        <end position="784"/>
    </location>
</feature>
<proteinExistence type="inferred from homology"/>
<dbReference type="EC" id="7.2.2.3" evidence="19"/>
<dbReference type="InterPro" id="IPR006068">
    <property type="entry name" value="ATPase_P-typ_cation-transptr_C"/>
</dbReference>
<dbReference type="eggNOG" id="KOG0202">
    <property type="taxonomic scope" value="Eukaryota"/>
</dbReference>
<evidence type="ECO:0000313" key="26">
    <source>
        <dbReference type="Proteomes" id="UP000001744"/>
    </source>
</evidence>
<comment type="cofactor">
    <cofactor evidence="1">
        <name>Mg(2+)</name>
        <dbReference type="ChEBI" id="CHEBI:18420"/>
    </cofactor>
</comment>
<dbReference type="InterPro" id="IPR036412">
    <property type="entry name" value="HAD-like_sf"/>
</dbReference>
<keyword evidence="10" id="KW-0460">Magnesium</keyword>
<evidence type="ECO:0000256" key="20">
    <source>
        <dbReference type="ARBA" id="ARBA00048599"/>
    </source>
</evidence>
<dbReference type="InterPro" id="IPR018303">
    <property type="entry name" value="ATPase_P-typ_P_site"/>
</dbReference>
<evidence type="ECO:0000259" key="23">
    <source>
        <dbReference type="SMART" id="SM00831"/>
    </source>
</evidence>
<dbReference type="OMA" id="FNRNPWM"/>
<dbReference type="STRING" id="402676.B6K638"/>
<evidence type="ECO:0000256" key="5">
    <source>
        <dbReference type="ARBA" id="ARBA00022538"/>
    </source>
</evidence>
<dbReference type="SMART" id="SM00831">
    <property type="entry name" value="Cation_ATPase_N"/>
    <property type="match status" value="1"/>
</dbReference>
<dbReference type="OrthoDB" id="3352408at2759"/>
<dbReference type="InterPro" id="IPR023299">
    <property type="entry name" value="ATPase_P-typ_cyto_dom_N"/>
</dbReference>
<dbReference type="GO" id="GO:0031520">
    <property type="term" value="C:plasma membrane of cell tip"/>
    <property type="evidence" value="ECO:0007669"/>
    <property type="project" value="EnsemblFungi"/>
</dbReference>
<dbReference type="InterPro" id="IPR008250">
    <property type="entry name" value="ATPase_P-typ_transduc_dom_A_sf"/>
</dbReference>
<dbReference type="Pfam" id="PF00122">
    <property type="entry name" value="E1-E2_ATPase"/>
    <property type="match status" value="1"/>
</dbReference>
<gene>
    <name evidence="25" type="primary">cta3</name>
    <name evidence="24" type="ORF">SJAG_04167</name>
</gene>
<evidence type="ECO:0000256" key="22">
    <source>
        <dbReference type="SAM" id="Phobius"/>
    </source>
</evidence>
<comment type="catalytic activity">
    <reaction evidence="21">
        <text>Na(+)(in) + ATP + H2O = Na(+)(out) + ADP + phosphate + H(+)</text>
        <dbReference type="Rhea" id="RHEA:14633"/>
        <dbReference type="ChEBI" id="CHEBI:15377"/>
        <dbReference type="ChEBI" id="CHEBI:15378"/>
        <dbReference type="ChEBI" id="CHEBI:29101"/>
        <dbReference type="ChEBI" id="CHEBI:30616"/>
        <dbReference type="ChEBI" id="CHEBI:43474"/>
        <dbReference type="ChEBI" id="CHEBI:456216"/>
        <dbReference type="EC" id="7.2.2.3"/>
    </reaction>
    <physiologicalReaction direction="left-to-right" evidence="21">
        <dbReference type="Rhea" id="RHEA:14634"/>
    </physiologicalReaction>
</comment>
<evidence type="ECO:0000256" key="1">
    <source>
        <dbReference type="ARBA" id="ARBA00001946"/>
    </source>
</evidence>
<dbReference type="GO" id="GO:0046872">
    <property type="term" value="F:metal ion binding"/>
    <property type="evidence" value="ECO:0007669"/>
    <property type="project" value="UniProtKB-KW"/>
</dbReference>